<keyword evidence="3" id="KW-1185">Reference proteome</keyword>
<dbReference type="EMBL" id="ML179428">
    <property type="protein sequence ID" value="THU87956.1"/>
    <property type="molecule type" value="Genomic_DNA"/>
</dbReference>
<keyword evidence="1" id="KW-0812">Transmembrane</keyword>
<evidence type="ECO:0000313" key="2">
    <source>
        <dbReference type="EMBL" id="THU87956.1"/>
    </source>
</evidence>
<protein>
    <submittedName>
        <fullName evidence="2">Uncharacterized protein</fullName>
    </submittedName>
</protein>
<proteinExistence type="predicted"/>
<keyword evidence="1" id="KW-1133">Transmembrane helix</keyword>
<reference evidence="2 3" key="1">
    <citation type="journal article" date="2019" name="Nat. Ecol. Evol.">
        <title>Megaphylogeny resolves global patterns of mushroom evolution.</title>
        <authorList>
            <person name="Varga T."/>
            <person name="Krizsan K."/>
            <person name="Foldi C."/>
            <person name="Dima B."/>
            <person name="Sanchez-Garcia M."/>
            <person name="Sanchez-Ramirez S."/>
            <person name="Szollosi G.J."/>
            <person name="Szarkandi J.G."/>
            <person name="Papp V."/>
            <person name="Albert L."/>
            <person name="Andreopoulos W."/>
            <person name="Angelini C."/>
            <person name="Antonin V."/>
            <person name="Barry K.W."/>
            <person name="Bougher N.L."/>
            <person name="Buchanan P."/>
            <person name="Buyck B."/>
            <person name="Bense V."/>
            <person name="Catcheside P."/>
            <person name="Chovatia M."/>
            <person name="Cooper J."/>
            <person name="Damon W."/>
            <person name="Desjardin D."/>
            <person name="Finy P."/>
            <person name="Geml J."/>
            <person name="Haridas S."/>
            <person name="Hughes K."/>
            <person name="Justo A."/>
            <person name="Karasinski D."/>
            <person name="Kautmanova I."/>
            <person name="Kiss B."/>
            <person name="Kocsube S."/>
            <person name="Kotiranta H."/>
            <person name="LaButti K.M."/>
            <person name="Lechner B.E."/>
            <person name="Liimatainen K."/>
            <person name="Lipzen A."/>
            <person name="Lukacs Z."/>
            <person name="Mihaltcheva S."/>
            <person name="Morgado L.N."/>
            <person name="Niskanen T."/>
            <person name="Noordeloos M.E."/>
            <person name="Ohm R.A."/>
            <person name="Ortiz-Santana B."/>
            <person name="Ovrebo C."/>
            <person name="Racz N."/>
            <person name="Riley R."/>
            <person name="Savchenko A."/>
            <person name="Shiryaev A."/>
            <person name="Soop K."/>
            <person name="Spirin V."/>
            <person name="Szebenyi C."/>
            <person name="Tomsovsky M."/>
            <person name="Tulloss R.E."/>
            <person name="Uehling J."/>
            <person name="Grigoriev I.V."/>
            <person name="Vagvolgyi C."/>
            <person name="Papp T."/>
            <person name="Martin F.M."/>
            <person name="Miettinen O."/>
            <person name="Hibbett D.S."/>
            <person name="Nagy L.G."/>
        </authorList>
    </citation>
    <scope>NUCLEOTIDE SEQUENCE [LARGE SCALE GENOMIC DNA]</scope>
    <source>
        <strain evidence="2 3">CBS 962.96</strain>
    </source>
</reference>
<keyword evidence="1" id="KW-0472">Membrane</keyword>
<evidence type="ECO:0000256" key="1">
    <source>
        <dbReference type="SAM" id="Phobius"/>
    </source>
</evidence>
<dbReference type="AlphaFoldDB" id="A0A4S8LFY0"/>
<sequence>MGAQFEDASWTHRHSLTTQTHSVCQRLITVQGTIFVLLLWTITCGVILEGIGTRRAGSGLLELQALAMKIQGQLVQIRTIYLFSSST</sequence>
<dbReference type="Proteomes" id="UP000297245">
    <property type="component" value="Unassembled WGS sequence"/>
</dbReference>
<feature type="transmembrane region" description="Helical" evidence="1">
    <location>
        <begin position="28"/>
        <end position="48"/>
    </location>
</feature>
<gene>
    <name evidence="2" type="ORF">K435DRAFT_324978</name>
</gene>
<organism evidence="2 3">
    <name type="scientific">Dendrothele bispora (strain CBS 962.96)</name>
    <dbReference type="NCBI Taxonomy" id="1314807"/>
    <lineage>
        <taxon>Eukaryota</taxon>
        <taxon>Fungi</taxon>
        <taxon>Dikarya</taxon>
        <taxon>Basidiomycota</taxon>
        <taxon>Agaricomycotina</taxon>
        <taxon>Agaricomycetes</taxon>
        <taxon>Agaricomycetidae</taxon>
        <taxon>Agaricales</taxon>
        <taxon>Agaricales incertae sedis</taxon>
        <taxon>Dendrothele</taxon>
    </lineage>
</organism>
<name>A0A4S8LFY0_DENBC</name>
<evidence type="ECO:0000313" key="3">
    <source>
        <dbReference type="Proteomes" id="UP000297245"/>
    </source>
</evidence>
<accession>A0A4S8LFY0</accession>